<dbReference type="InterPro" id="IPR005599">
    <property type="entry name" value="GPI_mannosylTrfase"/>
</dbReference>
<dbReference type="EMBL" id="JAPQKH010000003">
    <property type="protein sequence ID" value="KAJ5109135.1"/>
    <property type="molecule type" value="Genomic_DNA"/>
</dbReference>
<evidence type="ECO:0000256" key="12">
    <source>
        <dbReference type="RuleBase" id="RU363075"/>
    </source>
</evidence>
<evidence type="ECO:0000256" key="10">
    <source>
        <dbReference type="ARBA" id="ARBA00044721"/>
    </source>
</evidence>
<evidence type="ECO:0000313" key="14">
    <source>
        <dbReference type="Proteomes" id="UP001149165"/>
    </source>
</evidence>
<evidence type="ECO:0000313" key="13">
    <source>
        <dbReference type="EMBL" id="KAJ5109135.1"/>
    </source>
</evidence>
<reference evidence="13" key="1">
    <citation type="submission" date="2022-11" db="EMBL/GenBank/DDBJ databases">
        <authorList>
            <person name="Petersen C."/>
        </authorList>
    </citation>
    <scope>NUCLEOTIDE SEQUENCE</scope>
    <source>
        <strain evidence="13">IBT 30069</strain>
    </source>
</reference>
<accession>A0A9W9FZ73</accession>
<sequence>MRYGLLFAGLLLLLPTLIILHLLIAPYTKVEESFHIQAVHDILVHGLPSTLDSERINYDHFAFPGAVPRTAVGAAALAKLSQCVIALDERIDRQILARGILGLYNAFALGVFAYGLRRSFGQAAATWYLLFQSSQFHVIYYASRPLSNMFAFGLTTLAMRFLLPDKVDRSYTQAQGPYRLSLCLLTIAGVIFRSELAVLVGTQTIFLILTGRINIFKTAVPAGLIGLTLGLLITVTVDSLFWQRAPLWPEFEAFVFNVIHGQSSAWGTEPWSFYFFNAIPRLLLSPLTYLLAIPVALRQPATRTPALSLLIPSFSFIALYSIQPHKEWRFILYIIPSLTAVAALGANYLWTRRSRSFFARSASYLLILSTIASFCLSNIVLLPASAANYPGAHALNALHQYQAQTSSVDTQNDRQEDISVYLGNLACQTGVTRFLQQTDTQTTNWIYDKTEDENTKSTPVFWEKFDYLVVEASSDLECRDEDESRLLIALPSSQWETVKIIEGFAGISIVRPGALADGVAEKRLLSFVGGQRAVELYEKSRDTARKLVLKGWWVELKMMPRLKVLRRVKSTV</sequence>
<dbReference type="PANTHER" id="PTHR22760:SF1">
    <property type="entry name" value="DOL-P-MAN:MAN(7)GLCNAC(2)-PP-DOL ALPHA-1,6-MANNOSYLTRANSFERASE"/>
    <property type="match status" value="1"/>
</dbReference>
<organism evidence="13 14">
    <name type="scientific">Penicillium angulare</name>
    <dbReference type="NCBI Taxonomy" id="116970"/>
    <lineage>
        <taxon>Eukaryota</taxon>
        <taxon>Fungi</taxon>
        <taxon>Dikarya</taxon>
        <taxon>Ascomycota</taxon>
        <taxon>Pezizomycotina</taxon>
        <taxon>Eurotiomycetes</taxon>
        <taxon>Eurotiomycetidae</taxon>
        <taxon>Eurotiales</taxon>
        <taxon>Aspergillaceae</taxon>
        <taxon>Penicillium</taxon>
    </lineage>
</organism>
<evidence type="ECO:0000256" key="6">
    <source>
        <dbReference type="ARBA" id="ARBA00022692"/>
    </source>
</evidence>
<gene>
    <name evidence="13" type="ORF">N7456_005810</name>
</gene>
<comment type="caution">
    <text evidence="13">The sequence shown here is derived from an EMBL/GenBank/DDBJ whole genome shotgun (WGS) entry which is preliminary data.</text>
</comment>
<keyword evidence="7 12" id="KW-0256">Endoplasmic reticulum</keyword>
<keyword evidence="14" id="KW-1185">Reference proteome</keyword>
<feature type="transmembrane region" description="Helical" evidence="12">
    <location>
        <begin position="271"/>
        <end position="292"/>
    </location>
</feature>
<keyword evidence="4 12" id="KW-0328">Glycosyltransferase</keyword>
<proteinExistence type="inferred from homology"/>
<comment type="subcellular location">
    <subcellularLocation>
        <location evidence="1 12">Endoplasmic reticulum membrane</location>
        <topology evidence="1 12">Multi-pass membrane protein</topology>
    </subcellularLocation>
</comment>
<comment type="catalytic activity">
    <reaction evidence="11">
        <text>an alpha-D-Man-(1-&gt;2)-alpha-D-Man-(1-&gt;2)-alpha-D-Man-(1-&gt;3)-[alpha-D-Man-(1-&gt;2)-alpha-D-Man-(1-&gt;3)-alpha-D-Man-(1-&gt;6)]-beta-D-Man-(1-&gt;4)-beta-D-GlcNAc-(1-&gt;4)-alpha-D-GlcNAc-diphospho-di-trans,poly-cis-dolichol + a di-trans,poly-cis-dolichyl beta-D-mannosyl phosphate = an alpha-D-Man-(1-&gt;2)-alpha-D-Man-(1-&gt;2)-alpha-D-Man-(1-&gt;3)-[alpha-D-Man-(1-&gt;2)-alpha-D-Man-(1-&gt;3)-[alpha-D-Man-(1-&gt;6)]-alpha-D-Man-(1-&gt;6)]-beta-D-Man-(1-&gt;4)-beta-D-GlcNAc-(1-&gt;4)-alpha-D-GlcNAc-diphospho-di-trans,poly-cis-dolichol + a di-trans,poly-cis-dolichyl phosphate + H(+)</text>
        <dbReference type="Rhea" id="RHEA:29535"/>
        <dbReference type="Rhea" id="RHEA-COMP:19498"/>
        <dbReference type="Rhea" id="RHEA-COMP:19501"/>
        <dbReference type="Rhea" id="RHEA-COMP:19518"/>
        <dbReference type="Rhea" id="RHEA-COMP:19519"/>
        <dbReference type="ChEBI" id="CHEBI:15378"/>
        <dbReference type="ChEBI" id="CHEBI:57683"/>
        <dbReference type="ChEBI" id="CHEBI:58211"/>
        <dbReference type="ChEBI" id="CHEBI:132517"/>
        <dbReference type="ChEBI" id="CHEBI:132519"/>
        <dbReference type="EC" id="2.4.1.260"/>
    </reaction>
    <physiologicalReaction direction="left-to-right" evidence="11">
        <dbReference type="Rhea" id="RHEA:29536"/>
    </physiologicalReaction>
</comment>
<dbReference type="OrthoDB" id="19039at2759"/>
<feature type="transmembrane region" description="Helical" evidence="12">
    <location>
        <begin position="328"/>
        <end position="350"/>
    </location>
</feature>
<evidence type="ECO:0000256" key="5">
    <source>
        <dbReference type="ARBA" id="ARBA00022679"/>
    </source>
</evidence>
<feature type="transmembrane region" description="Helical" evidence="12">
    <location>
        <begin position="362"/>
        <end position="382"/>
    </location>
</feature>
<dbReference type="AlphaFoldDB" id="A0A9W9FZ73"/>
<evidence type="ECO:0000256" key="3">
    <source>
        <dbReference type="ARBA" id="ARBA00007063"/>
    </source>
</evidence>
<comment type="pathway">
    <text evidence="2">Protein modification; protein glycosylation.</text>
</comment>
<feature type="transmembrane region" description="Helical" evidence="12">
    <location>
        <begin position="304"/>
        <end position="322"/>
    </location>
</feature>
<evidence type="ECO:0000256" key="1">
    <source>
        <dbReference type="ARBA" id="ARBA00004477"/>
    </source>
</evidence>
<feature type="transmembrane region" description="Helical" evidence="12">
    <location>
        <begin position="6"/>
        <end position="25"/>
    </location>
</feature>
<dbReference type="PANTHER" id="PTHR22760">
    <property type="entry name" value="GLYCOSYLTRANSFERASE"/>
    <property type="match status" value="1"/>
</dbReference>
<comment type="function">
    <text evidence="10">Mannosyltransferase that operates in the biosynthetic pathway of dolichol-linked oligosaccharides, the glycan precursors employed in protein asparagine (N)-glycosylation. The assembly of dolichol-linked oligosaccharides begins on the cytosolic side of the endoplasmic reticulum membrane and finishes in its lumen. The sequential addition of sugars to dolichol pyrophosphate produces dolichol-linked oligosaccharides containing fourteen sugars, including two GlcNAcs, nine mannoses and three glucoses. Once assembled, the oligosaccharide is transferred from the lipid to nascent proteins by oligosaccharyltransferases. In the lumen of the endoplasmic reticulum, adds the eighth mannose residue in an alpha-1,6 linkage onto Man(7)GlcNAc(2)-PP-dolichol to produce Man(8)GlcNAc(2)-PP-dolichol.</text>
</comment>
<feature type="transmembrane region" description="Helical" evidence="12">
    <location>
        <begin position="146"/>
        <end position="164"/>
    </location>
</feature>
<evidence type="ECO:0000256" key="11">
    <source>
        <dbReference type="ARBA" id="ARBA00048899"/>
    </source>
</evidence>
<evidence type="ECO:0000256" key="2">
    <source>
        <dbReference type="ARBA" id="ARBA00004922"/>
    </source>
</evidence>
<dbReference type="GO" id="GO:0006487">
    <property type="term" value="P:protein N-linked glycosylation"/>
    <property type="evidence" value="ECO:0007669"/>
    <property type="project" value="TreeGrafter"/>
</dbReference>
<comment type="similarity">
    <text evidence="3 12">Belongs to the glycosyltransferase 22 family.</text>
</comment>
<protein>
    <recommendedName>
        <fullName evidence="12">Mannosyltransferase</fullName>
        <ecNumber evidence="12">2.4.1.-</ecNumber>
    </recommendedName>
</protein>
<dbReference type="Proteomes" id="UP001149165">
    <property type="component" value="Unassembled WGS sequence"/>
</dbReference>
<dbReference type="EC" id="2.4.1.-" evidence="12"/>
<dbReference type="GO" id="GO:0052917">
    <property type="term" value="F:dol-P-Man:Man(7)GlcNAc(2)-PP-Dol alpha-1,6-mannosyltransferase activity"/>
    <property type="evidence" value="ECO:0007669"/>
    <property type="project" value="UniProtKB-EC"/>
</dbReference>
<evidence type="ECO:0000256" key="9">
    <source>
        <dbReference type="ARBA" id="ARBA00023136"/>
    </source>
</evidence>
<keyword evidence="9 12" id="KW-0472">Membrane</keyword>
<keyword evidence="6 12" id="KW-0812">Transmembrane</keyword>
<feature type="transmembrane region" description="Helical" evidence="12">
    <location>
        <begin position="95"/>
        <end position="114"/>
    </location>
</feature>
<name>A0A9W9FZ73_9EURO</name>
<feature type="transmembrane region" description="Helical" evidence="12">
    <location>
        <begin position="221"/>
        <end position="242"/>
    </location>
</feature>
<evidence type="ECO:0000256" key="7">
    <source>
        <dbReference type="ARBA" id="ARBA00022824"/>
    </source>
</evidence>
<feature type="transmembrane region" description="Helical" evidence="12">
    <location>
        <begin position="184"/>
        <end position="209"/>
    </location>
</feature>
<keyword evidence="8 12" id="KW-1133">Transmembrane helix</keyword>
<dbReference type="Pfam" id="PF03901">
    <property type="entry name" value="Glyco_transf_22"/>
    <property type="match status" value="1"/>
</dbReference>
<evidence type="ECO:0000256" key="8">
    <source>
        <dbReference type="ARBA" id="ARBA00022989"/>
    </source>
</evidence>
<evidence type="ECO:0000256" key="4">
    <source>
        <dbReference type="ARBA" id="ARBA00022676"/>
    </source>
</evidence>
<reference evidence="13" key="2">
    <citation type="journal article" date="2023" name="IMA Fungus">
        <title>Comparative genomic study of the Penicillium genus elucidates a diverse pangenome and 15 lateral gene transfer events.</title>
        <authorList>
            <person name="Petersen C."/>
            <person name="Sorensen T."/>
            <person name="Nielsen M.R."/>
            <person name="Sondergaard T.E."/>
            <person name="Sorensen J.L."/>
            <person name="Fitzpatrick D.A."/>
            <person name="Frisvad J.C."/>
            <person name="Nielsen K.L."/>
        </authorList>
    </citation>
    <scope>NUCLEOTIDE SEQUENCE</scope>
    <source>
        <strain evidence="13">IBT 30069</strain>
    </source>
</reference>
<keyword evidence="5" id="KW-0808">Transferase</keyword>
<dbReference type="GO" id="GO:0005789">
    <property type="term" value="C:endoplasmic reticulum membrane"/>
    <property type="evidence" value="ECO:0007669"/>
    <property type="project" value="UniProtKB-SubCell"/>
</dbReference>